<name>A0A2T7PU90_POMCA</name>
<organism evidence="2 3">
    <name type="scientific">Pomacea canaliculata</name>
    <name type="common">Golden apple snail</name>
    <dbReference type="NCBI Taxonomy" id="400727"/>
    <lineage>
        <taxon>Eukaryota</taxon>
        <taxon>Metazoa</taxon>
        <taxon>Spiralia</taxon>
        <taxon>Lophotrochozoa</taxon>
        <taxon>Mollusca</taxon>
        <taxon>Gastropoda</taxon>
        <taxon>Caenogastropoda</taxon>
        <taxon>Architaenioglossa</taxon>
        <taxon>Ampullarioidea</taxon>
        <taxon>Ampullariidae</taxon>
        <taxon>Pomacea</taxon>
    </lineage>
</organism>
<evidence type="ECO:0000313" key="2">
    <source>
        <dbReference type="EMBL" id="PVD36996.1"/>
    </source>
</evidence>
<evidence type="ECO:0000313" key="3">
    <source>
        <dbReference type="Proteomes" id="UP000245119"/>
    </source>
</evidence>
<dbReference type="InterPro" id="IPR036179">
    <property type="entry name" value="Ig-like_dom_sf"/>
</dbReference>
<protein>
    <recommendedName>
        <fullName evidence="1">Immunoglobulin I-set domain-containing protein</fullName>
    </recommendedName>
</protein>
<dbReference type="InterPro" id="IPR013783">
    <property type="entry name" value="Ig-like_fold"/>
</dbReference>
<reference evidence="2 3" key="1">
    <citation type="submission" date="2018-04" db="EMBL/GenBank/DDBJ databases">
        <title>The genome of golden apple snail Pomacea canaliculata provides insight into stress tolerance and invasive adaptation.</title>
        <authorList>
            <person name="Liu C."/>
            <person name="Liu B."/>
            <person name="Ren Y."/>
            <person name="Zhang Y."/>
            <person name="Wang H."/>
            <person name="Li S."/>
            <person name="Jiang F."/>
            <person name="Yin L."/>
            <person name="Zhang G."/>
            <person name="Qian W."/>
            <person name="Fan W."/>
        </authorList>
    </citation>
    <scope>NUCLEOTIDE SEQUENCE [LARGE SCALE GENOMIC DNA]</scope>
    <source>
        <strain evidence="2">SZHN2017</strain>
        <tissue evidence="2">Muscle</tissue>
    </source>
</reference>
<sequence>MVDATQILERKDQPMAPNGLVVRQKTHFLFNEKDLKRSSNVGQMMENNSLAEVLVLHNVTKADAGDYTCYIGNELTSLQLSATLTVIEEGESLPFEPRCSLHIRRQILVDNTFGCQTKEPVEITYCMGSCGRSYFIPTMVTTDDTDMQLDLYLPVAMSQLI</sequence>
<accession>A0A2T7PU90</accession>
<dbReference type="Pfam" id="PF07679">
    <property type="entry name" value="I-set"/>
    <property type="match status" value="1"/>
</dbReference>
<dbReference type="AlphaFoldDB" id="A0A2T7PU90"/>
<dbReference type="InterPro" id="IPR013098">
    <property type="entry name" value="Ig_I-set"/>
</dbReference>
<keyword evidence="3" id="KW-1185">Reference proteome</keyword>
<dbReference type="Proteomes" id="UP000245119">
    <property type="component" value="Linkage Group LG2"/>
</dbReference>
<dbReference type="SUPFAM" id="SSF48726">
    <property type="entry name" value="Immunoglobulin"/>
    <property type="match status" value="1"/>
</dbReference>
<dbReference type="EMBL" id="PZQS01000002">
    <property type="protein sequence ID" value="PVD36996.1"/>
    <property type="molecule type" value="Genomic_DNA"/>
</dbReference>
<feature type="domain" description="Immunoglobulin I-set" evidence="1">
    <location>
        <begin position="32"/>
        <end position="86"/>
    </location>
</feature>
<comment type="caution">
    <text evidence="2">The sequence shown here is derived from an EMBL/GenBank/DDBJ whole genome shotgun (WGS) entry which is preliminary data.</text>
</comment>
<dbReference type="OrthoDB" id="6101791at2759"/>
<dbReference type="Gene3D" id="2.60.40.10">
    <property type="entry name" value="Immunoglobulins"/>
    <property type="match status" value="1"/>
</dbReference>
<proteinExistence type="predicted"/>
<evidence type="ECO:0000259" key="1">
    <source>
        <dbReference type="Pfam" id="PF07679"/>
    </source>
</evidence>
<gene>
    <name evidence="2" type="ORF">C0Q70_03989</name>
</gene>